<reference evidence="1" key="1">
    <citation type="submission" date="2021-06" db="EMBL/GenBank/DDBJ databases">
        <authorList>
            <person name="Kallberg Y."/>
            <person name="Tangrot J."/>
            <person name="Rosling A."/>
        </authorList>
    </citation>
    <scope>NUCLEOTIDE SEQUENCE</scope>
    <source>
        <strain evidence="1">MA461A</strain>
    </source>
</reference>
<dbReference type="EMBL" id="CAJVQC010049907">
    <property type="protein sequence ID" value="CAG8788285.1"/>
    <property type="molecule type" value="Genomic_DNA"/>
</dbReference>
<evidence type="ECO:0000313" key="2">
    <source>
        <dbReference type="Proteomes" id="UP000789920"/>
    </source>
</evidence>
<keyword evidence="2" id="KW-1185">Reference proteome</keyword>
<protein>
    <submittedName>
        <fullName evidence="1">33761_t:CDS:1</fullName>
    </submittedName>
</protein>
<name>A0ACA9RCS0_9GLOM</name>
<comment type="caution">
    <text evidence="1">The sequence shown here is derived from an EMBL/GenBank/DDBJ whole genome shotgun (WGS) entry which is preliminary data.</text>
</comment>
<gene>
    <name evidence="1" type="ORF">RPERSI_LOCUS18682</name>
</gene>
<dbReference type="Proteomes" id="UP000789920">
    <property type="component" value="Unassembled WGS sequence"/>
</dbReference>
<feature type="non-terminal residue" evidence="1">
    <location>
        <position position="1"/>
    </location>
</feature>
<sequence length="112" mass="13081">ERVQSYQTASETVDTVLNVRKNIYLTNYKVKDVDIEFLRKDTHLLIEDIESTYNKIHDDILTLQKEIEYLESFYLKQEFGEDCIVNGGVCCIDGVRVDASHQDLCQFQNRAK</sequence>
<feature type="non-terminal residue" evidence="1">
    <location>
        <position position="112"/>
    </location>
</feature>
<evidence type="ECO:0000313" key="1">
    <source>
        <dbReference type="EMBL" id="CAG8788285.1"/>
    </source>
</evidence>
<proteinExistence type="predicted"/>
<accession>A0ACA9RCS0</accession>
<organism evidence="1 2">
    <name type="scientific">Racocetra persica</name>
    <dbReference type="NCBI Taxonomy" id="160502"/>
    <lineage>
        <taxon>Eukaryota</taxon>
        <taxon>Fungi</taxon>
        <taxon>Fungi incertae sedis</taxon>
        <taxon>Mucoromycota</taxon>
        <taxon>Glomeromycotina</taxon>
        <taxon>Glomeromycetes</taxon>
        <taxon>Diversisporales</taxon>
        <taxon>Gigasporaceae</taxon>
        <taxon>Racocetra</taxon>
    </lineage>
</organism>